<dbReference type="InterPro" id="IPR000032">
    <property type="entry name" value="HPr-like"/>
</dbReference>
<sequence length="87" mass="9393">MVEQTAKVRLQTGLQARPAAHFVRIANRFQAEITLVRGDKQVNAKSIMGVMSLAVAPGSDVTIRAEGHDENEAVAALIAFVSQEQYA</sequence>
<dbReference type="Proteomes" id="UP000244338">
    <property type="component" value="Unassembled WGS sequence"/>
</dbReference>
<dbReference type="PROSITE" id="PS00589">
    <property type="entry name" value="PTS_HPR_SER"/>
    <property type="match status" value="1"/>
</dbReference>
<organism evidence="2 3">
    <name type="scientific">Candidatus Carbonibacillus altaicus</name>
    <dbReference type="NCBI Taxonomy" id="2163959"/>
    <lineage>
        <taxon>Bacteria</taxon>
        <taxon>Bacillati</taxon>
        <taxon>Bacillota</taxon>
        <taxon>Bacilli</taxon>
        <taxon>Bacillales</taxon>
        <taxon>Candidatus Carbonibacillus</taxon>
    </lineage>
</organism>
<dbReference type="PANTHER" id="PTHR33705">
    <property type="entry name" value="PHOSPHOCARRIER PROTEIN HPR"/>
    <property type="match status" value="1"/>
</dbReference>
<feature type="domain" description="HPr" evidence="1">
    <location>
        <begin position="1"/>
        <end position="87"/>
    </location>
</feature>
<dbReference type="SUPFAM" id="SSF55594">
    <property type="entry name" value="HPr-like"/>
    <property type="match status" value="1"/>
</dbReference>
<protein>
    <submittedName>
        <fullName evidence="2">Catabolite repression HPr-like protein Crh</fullName>
    </submittedName>
</protein>
<dbReference type="PROSITE" id="PS51350">
    <property type="entry name" value="PTS_HPR_DOM"/>
    <property type="match status" value="1"/>
</dbReference>
<dbReference type="NCBIfam" id="TIGR01003">
    <property type="entry name" value="PTS_HPr_family"/>
    <property type="match status" value="1"/>
</dbReference>
<reference evidence="3" key="1">
    <citation type="journal article" date="2018" name="Sci. Rep.">
        <title>Lignite coal burning seam in the remote Altai Mountains harbors a hydrogen-driven thermophilic microbial community.</title>
        <authorList>
            <person name="Kadnikov V.V."/>
            <person name="Mardanov A.V."/>
            <person name="Ivasenko D.A."/>
            <person name="Antsiferov D.V."/>
            <person name="Beletsky A.V."/>
            <person name="Karnachuk O.V."/>
            <person name="Ravin N.V."/>
        </authorList>
    </citation>
    <scope>NUCLEOTIDE SEQUENCE [LARGE SCALE GENOMIC DNA]</scope>
</reference>
<accession>A0A2R6XYM9</accession>
<dbReference type="CDD" id="cd00367">
    <property type="entry name" value="PTS-HPr_like"/>
    <property type="match status" value="1"/>
</dbReference>
<dbReference type="InterPro" id="IPR050399">
    <property type="entry name" value="HPr"/>
</dbReference>
<comment type="caution">
    <text evidence="2">The sequence shown here is derived from an EMBL/GenBank/DDBJ whole genome shotgun (WGS) entry which is preliminary data.</text>
</comment>
<evidence type="ECO:0000313" key="3">
    <source>
        <dbReference type="Proteomes" id="UP000244338"/>
    </source>
</evidence>
<evidence type="ECO:0000259" key="1">
    <source>
        <dbReference type="PROSITE" id="PS51350"/>
    </source>
</evidence>
<name>A0A2R6XYM9_9BACL</name>
<dbReference type="EMBL" id="PEBX01000102">
    <property type="protein sequence ID" value="PTQ55534.1"/>
    <property type="molecule type" value="Genomic_DNA"/>
</dbReference>
<dbReference type="Pfam" id="PF00381">
    <property type="entry name" value="PTS-HPr"/>
    <property type="match status" value="1"/>
</dbReference>
<dbReference type="PANTHER" id="PTHR33705:SF5">
    <property type="entry name" value="HPR-LIKE PROTEIN CRH"/>
    <property type="match status" value="1"/>
</dbReference>
<dbReference type="PRINTS" id="PR00107">
    <property type="entry name" value="PHOSPHOCPHPR"/>
</dbReference>
<dbReference type="AlphaFoldDB" id="A0A2R6XYM9"/>
<dbReference type="Gene3D" id="3.30.1340.10">
    <property type="entry name" value="HPr-like"/>
    <property type="match status" value="1"/>
</dbReference>
<dbReference type="InterPro" id="IPR035895">
    <property type="entry name" value="HPr-like_sf"/>
</dbReference>
<gene>
    <name evidence="2" type="ORF">BSOLF_1918</name>
</gene>
<evidence type="ECO:0000313" key="2">
    <source>
        <dbReference type="EMBL" id="PTQ55534.1"/>
    </source>
</evidence>
<proteinExistence type="predicted"/>
<dbReference type="InterPro" id="IPR002114">
    <property type="entry name" value="PTS_HPr_Ser_P_site"/>
</dbReference>